<dbReference type="CDD" id="cd03791">
    <property type="entry name" value="GT5_Glycogen_synthase_DULL1-like"/>
    <property type="match status" value="1"/>
</dbReference>
<dbReference type="AlphaFoldDB" id="A0A6B8M4E6"/>
<dbReference type="EC" id="2.4.1.21" evidence="8"/>
<comment type="similarity">
    <text evidence="4 8">Belongs to the glycosyltransferase 1 family. Bacterial/plant glycogen synthase subfamily.</text>
</comment>
<evidence type="ECO:0000259" key="10">
    <source>
        <dbReference type="Pfam" id="PF08323"/>
    </source>
</evidence>
<comment type="catalytic activity">
    <reaction evidence="1 8">
        <text>[(1-&gt;4)-alpha-D-glucosyl](n) + ADP-alpha-D-glucose = [(1-&gt;4)-alpha-D-glucosyl](n+1) + ADP + H(+)</text>
        <dbReference type="Rhea" id="RHEA:18189"/>
        <dbReference type="Rhea" id="RHEA-COMP:9584"/>
        <dbReference type="Rhea" id="RHEA-COMP:9587"/>
        <dbReference type="ChEBI" id="CHEBI:15378"/>
        <dbReference type="ChEBI" id="CHEBI:15444"/>
        <dbReference type="ChEBI" id="CHEBI:57498"/>
        <dbReference type="ChEBI" id="CHEBI:456216"/>
        <dbReference type="EC" id="2.4.1.21"/>
    </reaction>
</comment>
<dbReference type="InterPro" id="IPR013534">
    <property type="entry name" value="Starch_synth_cat_dom"/>
</dbReference>
<evidence type="ECO:0000256" key="8">
    <source>
        <dbReference type="HAMAP-Rule" id="MF_00484"/>
    </source>
</evidence>
<evidence type="ECO:0000256" key="1">
    <source>
        <dbReference type="ARBA" id="ARBA00001478"/>
    </source>
</evidence>
<keyword evidence="6 8" id="KW-0808">Transferase</keyword>
<dbReference type="PANTHER" id="PTHR45825:SF11">
    <property type="entry name" value="ALPHA AMYLASE DOMAIN-CONTAINING PROTEIN"/>
    <property type="match status" value="1"/>
</dbReference>
<dbReference type="PANTHER" id="PTHR45825">
    <property type="entry name" value="GRANULE-BOUND STARCH SYNTHASE 1, CHLOROPLASTIC/AMYLOPLASTIC"/>
    <property type="match status" value="1"/>
</dbReference>
<dbReference type="GO" id="GO:0005829">
    <property type="term" value="C:cytosol"/>
    <property type="evidence" value="ECO:0007669"/>
    <property type="project" value="TreeGrafter"/>
</dbReference>
<name>A0A6B8M4E6_9HYPH</name>
<dbReference type="InterPro" id="IPR011835">
    <property type="entry name" value="GS/SS"/>
</dbReference>
<dbReference type="Gene3D" id="3.40.50.2000">
    <property type="entry name" value="Glycogen Phosphorylase B"/>
    <property type="match status" value="2"/>
</dbReference>
<dbReference type="EMBL" id="CP044331">
    <property type="protein sequence ID" value="QGM97195.1"/>
    <property type="molecule type" value="Genomic_DNA"/>
</dbReference>
<evidence type="ECO:0000256" key="3">
    <source>
        <dbReference type="ARBA" id="ARBA00004964"/>
    </source>
</evidence>
<dbReference type="Proteomes" id="UP000422569">
    <property type="component" value="Chromosome"/>
</dbReference>
<sequence>MSLRVLAVASEMSPLVKTGGLADVVGALPSALAHEGVETRTLIPAYPEVLDALGDGETVLSYDDLFGGPAWVHEGSFDGAIVYALVAPHLYAREGGPYADENGVDYPDNAFRFAALAWAGAEIAQGAIPGFAPDALHAHDWQAALAPAYLHYSGGPRPATIVTIHNIAFQGQYAKELLRALRLPPESFVMDGVEYYGAIGFLKAGLQLCDRITTVSPSYALEIETPEFGMGLDGLLRARADVVSGILNGVDQDVWNPATDKRIPATYDVTKLKTRAKNRAALQKRFQLEPDAEAFLLGVVSRLSWQKGHDMLLANLPSLMTRHVQLALIGAGDKHLEEGFLAAQEAYPGRVSVRIGYSEDLAHLIQAGADAFLAPSRFEPCGLTQLYALRYGAVPIVSRVGGLKDTIIDANEMAAQAGVATGVQFSPPTAEALAGALRQAEHFFKDKETWRKLQINGMKTDVSWRHPAQRYAALYREAVAARG</sequence>
<evidence type="ECO:0000256" key="4">
    <source>
        <dbReference type="ARBA" id="ARBA00010281"/>
    </source>
</evidence>
<organism evidence="11 12">
    <name type="scientific">Methylocystis parvus</name>
    <dbReference type="NCBI Taxonomy" id="134"/>
    <lineage>
        <taxon>Bacteria</taxon>
        <taxon>Pseudomonadati</taxon>
        <taxon>Pseudomonadota</taxon>
        <taxon>Alphaproteobacteria</taxon>
        <taxon>Hyphomicrobiales</taxon>
        <taxon>Methylocystaceae</taxon>
        <taxon>Methylocystis</taxon>
    </lineage>
</organism>
<gene>
    <name evidence="8" type="primary">glgA</name>
    <name evidence="11" type="ORF">F7D14_06695</name>
</gene>
<dbReference type="GO" id="GO:0009011">
    <property type="term" value="F:alpha-1,4-glucan glucosyltransferase (ADP-glucose donor) activity"/>
    <property type="evidence" value="ECO:0007669"/>
    <property type="project" value="UniProtKB-UniRule"/>
</dbReference>
<dbReference type="NCBIfam" id="NF010699">
    <property type="entry name" value="PRK14099.1"/>
    <property type="match status" value="1"/>
</dbReference>
<keyword evidence="12" id="KW-1185">Reference proteome</keyword>
<evidence type="ECO:0000256" key="2">
    <source>
        <dbReference type="ARBA" id="ARBA00002764"/>
    </source>
</evidence>
<proteinExistence type="inferred from homology"/>
<evidence type="ECO:0000259" key="9">
    <source>
        <dbReference type="Pfam" id="PF00534"/>
    </source>
</evidence>
<accession>A0A6B8M4E6</accession>
<keyword evidence="7 8" id="KW-0320">Glycogen biosynthesis</keyword>
<evidence type="ECO:0000313" key="12">
    <source>
        <dbReference type="Proteomes" id="UP000422569"/>
    </source>
</evidence>
<dbReference type="Pfam" id="PF00534">
    <property type="entry name" value="Glycos_transf_1"/>
    <property type="match status" value="1"/>
</dbReference>
<dbReference type="KEGG" id="mpar:F7D14_06695"/>
<evidence type="ECO:0000256" key="7">
    <source>
        <dbReference type="ARBA" id="ARBA00023056"/>
    </source>
</evidence>
<keyword evidence="5 8" id="KW-0328">Glycosyltransferase</keyword>
<dbReference type="Pfam" id="PF08323">
    <property type="entry name" value="Glyco_transf_5"/>
    <property type="match status" value="1"/>
</dbReference>
<feature type="domain" description="Glycosyl transferase family 1" evidence="9">
    <location>
        <begin position="284"/>
        <end position="442"/>
    </location>
</feature>
<feature type="binding site" evidence="8">
    <location>
        <position position="17"/>
    </location>
    <ligand>
        <name>ADP-alpha-D-glucose</name>
        <dbReference type="ChEBI" id="CHEBI:57498"/>
    </ligand>
</feature>
<comment type="function">
    <text evidence="2 8">Synthesizes alpha-1,4-glucan chains using ADP-glucose.</text>
</comment>
<comment type="pathway">
    <text evidence="3 8">Glycan biosynthesis; glycogen biosynthesis.</text>
</comment>
<dbReference type="InterPro" id="IPR001296">
    <property type="entry name" value="Glyco_trans_1"/>
</dbReference>
<protein>
    <recommendedName>
        <fullName evidence="8">Glycogen synthase</fullName>
        <ecNumber evidence="8">2.4.1.21</ecNumber>
    </recommendedName>
    <alternativeName>
        <fullName evidence="8">Starch [bacterial glycogen] synthase</fullName>
    </alternativeName>
</protein>
<reference evidence="11 12" key="1">
    <citation type="submission" date="2019-09" db="EMBL/GenBank/DDBJ databases">
        <title>Isolation and complete genome sequencing of Methylocystis species.</title>
        <authorList>
            <person name="Rumah B.L."/>
            <person name="Stead C.E."/>
            <person name="Stevens B.C."/>
            <person name="Minton N.P."/>
            <person name="Grosse-Honebrink A."/>
            <person name="Zhang Y."/>
        </authorList>
    </citation>
    <scope>NUCLEOTIDE SEQUENCE [LARGE SCALE GENOMIC DNA]</scope>
    <source>
        <strain evidence="11 12">BRCS2</strain>
    </source>
</reference>
<dbReference type="RefSeq" id="WP_016920103.1">
    <property type="nucleotide sequence ID" value="NZ_CP044331.1"/>
</dbReference>
<dbReference type="GO" id="GO:0005978">
    <property type="term" value="P:glycogen biosynthetic process"/>
    <property type="evidence" value="ECO:0007669"/>
    <property type="project" value="UniProtKB-UniRule"/>
</dbReference>
<evidence type="ECO:0000256" key="6">
    <source>
        <dbReference type="ARBA" id="ARBA00022679"/>
    </source>
</evidence>
<evidence type="ECO:0000256" key="5">
    <source>
        <dbReference type="ARBA" id="ARBA00022676"/>
    </source>
</evidence>
<dbReference type="NCBIfam" id="NF001899">
    <property type="entry name" value="PRK00654.1-2"/>
    <property type="match status" value="1"/>
</dbReference>
<evidence type="ECO:0000313" key="11">
    <source>
        <dbReference type="EMBL" id="QGM97195.1"/>
    </source>
</evidence>
<dbReference type="NCBIfam" id="TIGR02095">
    <property type="entry name" value="glgA"/>
    <property type="match status" value="1"/>
</dbReference>
<dbReference type="SUPFAM" id="SSF53756">
    <property type="entry name" value="UDP-Glycosyltransferase/glycogen phosphorylase"/>
    <property type="match status" value="1"/>
</dbReference>
<feature type="domain" description="Starch synthase catalytic" evidence="10">
    <location>
        <begin position="4"/>
        <end position="237"/>
    </location>
</feature>
<dbReference type="UniPathway" id="UPA00164"/>
<dbReference type="HAMAP" id="MF_00484">
    <property type="entry name" value="Glycogen_synth"/>
    <property type="match status" value="1"/>
</dbReference>
<dbReference type="GO" id="GO:0004373">
    <property type="term" value="F:alpha-1,4-glucan glucosyltransferase (UDP-glucose donor) activity"/>
    <property type="evidence" value="ECO:0007669"/>
    <property type="project" value="InterPro"/>
</dbReference>